<protein>
    <recommendedName>
        <fullName evidence="2">Nop domain-containing protein</fullName>
    </recommendedName>
</protein>
<dbReference type="Gene3D" id="1.10.246.90">
    <property type="entry name" value="Nop domain"/>
    <property type="match status" value="1"/>
</dbReference>
<dbReference type="PANTHER" id="PTHR13904">
    <property type="entry name" value="PRE-MRNA SPLICING FACTOR PRP31"/>
    <property type="match status" value="1"/>
</dbReference>
<dbReference type="PANTHER" id="PTHR13904:SF1">
    <property type="entry name" value="FACTOR, PUTATIVE-RELATED"/>
    <property type="match status" value="1"/>
</dbReference>
<feature type="region of interest" description="Disordered" evidence="1">
    <location>
        <begin position="1"/>
        <end position="37"/>
    </location>
</feature>
<dbReference type="Pfam" id="PF01798">
    <property type="entry name" value="Nop"/>
    <property type="match status" value="1"/>
</dbReference>
<dbReference type="GO" id="GO:0005687">
    <property type="term" value="C:U4 snRNP"/>
    <property type="evidence" value="ECO:0007669"/>
    <property type="project" value="TreeGrafter"/>
</dbReference>
<dbReference type="InterPro" id="IPR042239">
    <property type="entry name" value="Nop_C"/>
</dbReference>
<dbReference type="SUPFAM" id="SSF89124">
    <property type="entry name" value="Nop domain"/>
    <property type="match status" value="1"/>
</dbReference>
<feature type="domain" description="Nop" evidence="2">
    <location>
        <begin position="221"/>
        <end position="335"/>
    </location>
</feature>
<accession>A0A7S1Q872</accession>
<dbReference type="Gene3D" id="1.10.287.4070">
    <property type="match status" value="1"/>
</dbReference>
<dbReference type="GO" id="GO:0000244">
    <property type="term" value="P:spliceosomal tri-snRNP complex assembly"/>
    <property type="evidence" value="ECO:0007669"/>
    <property type="project" value="InterPro"/>
</dbReference>
<reference evidence="3" key="1">
    <citation type="submission" date="2021-01" db="EMBL/GenBank/DDBJ databases">
        <authorList>
            <person name="Corre E."/>
            <person name="Pelletier E."/>
            <person name="Niang G."/>
            <person name="Scheremetjew M."/>
            <person name="Finn R."/>
            <person name="Kale V."/>
            <person name="Holt S."/>
            <person name="Cochrane G."/>
            <person name="Meng A."/>
            <person name="Brown T."/>
            <person name="Cohen L."/>
        </authorList>
    </citation>
    <scope>NUCLEOTIDE SEQUENCE</scope>
    <source>
        <strain evidence="3">CCAP 1951/1</strain>
    </source>
</reference>
<evidence type="ECO:0000256" key="1">
    <source>
        <dbReference type="SAM" id="MobiDB-lite"/>
    </source>
</evidence>
<dbReference type="InterPro" id="IPR002687">
    <property type="entry name" value="Nop_dom"/>
</dbReference>
<name>A0A7S1Q872_NEODS</name>
<dbReference type="InterPro" id="IPR036070">
    <property type="entry name" value="Nop_dom_sf"/>
</dbReference>
<evidence type="ECO:0000313" key="3">
    <source>
        <dbReference type="EMBL" id="CAD9121564.1"/>
    </source>
</evidence>
<gene>
    <name evidence="3" type="ORF">NDES1114_LOCUS17640</name>
</gene>
<organism evidence="3">
    <name type="scientific">Neobodo designis</name>
    <name type="common">Flagellated protozoan</name>
    <name type="synonym">Bodo designis</name>
    <dbReference type="NCBI Taxonomy" id="312471"/>
    <lineage>
        <taxon>Eukaryota</taxon>
        <taxon>Discoba</taxon>
        <taxon>Euglenozoa</taxon>
        <taxon>Kinetoplastea</taxon>
        <taxon>Metakinetoplastina</taxon>
        <taxon>Neobodonida</taxon>
        <taxon>Neobodo</taxon>
    </lineage>
</organism>
<dbReference type="InterPro" id="IPR012976">
    <property type="entry name" value="NOSIC"/>
</dbReference>
<dbReference type="InterPro" id="IPR027105">
    <property type="entry name" value="Prp31"/>
</dbReference>
<dbReference type="AlphaFoldDB" id="A0A7S1Q872"/>
<dbReference type="GO" id="GO:0046540">
    <property type="term" value="C:U4/U6 x U5 tri-snRNP complex"/>
    <property type="evidence" value="ECO:0007669"/>
    <property type="project" value="InterPro"/>
</dbReference>
<dbReference type="PROSITE" id="PS51358">
    <property type="entry name" value="NOP"/>
    <property type="match status" value="1"/>
</dbReference>
<proteinExistence type="predicted"/>
<dbReference type="EMBL" id="HBGF01026666">
    <property type="protein sequence ID" value="CAD9121564.1"/>
    <property type="molecule type" value="Transcribed_RNA"/>
</dbReference>
<sequence>MSDWFSAPTAGASFSDDEDDVRAANAGGDGTAAGTGADTDASNLNAGSMLRFASVADVTGFFRGQELASVFTKLAQYGGDEAATKNAITKDDPEHEFLQECSKHVLTIEVEKSKVHKFIRDHYGVRFPELASLCSDSVVYAKIVKTIGNGVDDLTPHVEALRDLMPSQLVCAACACSATTAGRALAESELSTVLEACEEMVGLEDAKQLILHYIQTRTPLVCPNLSSFVGPAIASQLLAIAGSVTTLSTMDAQEIAALGSARGHASGFKIKSAGFLINVDLVACHPPELRQKALRMVAARAVTLARIDDNRRASDDTEGKRAREELKRRMLEWTDPLVQQVQSRLRGLSNKTYERRTRRRAVDKAQADRARRGVAKAMAGKAF</sequence>
<dbReference type="SMART" id="SM00931">
    <property type="entry name" value="NOSIC"/>
    <property type="match status" value="1"/>
</dbReference>
<dbReference type="GO" id="GO:0071011">
    <property type="term" value="C:precatalytic spliceosome"/>
    <property type="evidence" value="ECO:0007669"/>
    <property type="project" value="TreeGrafter"/>
</dbReference>
<evidence type="ECO:0000259" key="2">
    <source>
        <dbReference type="PROSITE" id="PS51358"/>
    </source>
</evidence>